<accession>A0A8S0T6Y0</accession>
<protein>
    <submittedName>
        <fullName evidence="1">Uncharacterized protein</fullName>
    </submittedName>
</protein>
<gene>
    <name evidence="1" type="ORF">OLEA9_A025640</name>
</gene>
<proteinExistence type="predicted"/>
<sequence>MPLAGQHRRSTVTEGEKTRHVAILPLTVLSLFAPHLYSQEAALPLFKAHFIDVCSYSSVEHQETGRHNHQRLVEKRPEMAGVEVLDLTLARSDTTNGLVVPVMALVDLICCFFFGQ</sequence>
<dbReference type="Gramene" id="OE9A025640T1">
    <property type="protein sequence ID" value="OE9A025640C1"/>
    <property type="gene ID" value="OE9A025640"/>
</dbReference>
<organism evidence="1 2">
    <name type="scientific">Olea europaea subsp. europaea</name>
    <dbReference type="NCBI Taxonomy" id="158383"/>
    <lineage>
        <taxon>Eukaryota</taxon>
        <taxon>Viridiplantae</taxon>
        <taxon>Streptophyta</taxon>
        <taxon>Embryophyta</taxon>
        <taxon>Tracheophyta</taxon>
        <taxon>Spermatophyta</taxon>
        <taxon>Magnoliopsida</taxon>
        <taxon>eudicotyledons</taxon>
        <taxon>Gunneridae</taxon>
        <taxon>Pentapetalae</taxon>
        <taxon>asterids</taxon>
        <taxon>lamiids</taxon>
        <taxon>Lamiales</taxon>
        <taxon>Oleaceae</taxon>
        <taxon>Oleeae</taxon>
        <taxon>Olea</taxon>
    </lineage>
</organism>
<dbReference type="AlphaFoldDB" id="A0A8S0T6Y0"/>
<evidence type="ECO:0000313" key="1">
    <source>
        <dbReference type="EMBL" id="CAA3000745.1"/>
    </source>
</evidence>
<name>A0A8S0T6Y0_OLEEU</name>
<dbReference type="EMBL" id="CACTIH010005708">
    <property type="protein sequence ID" value="CAA3000745.1"/>
    <property type="molecule type" value="Genomic_DNA"/>
</dbReference>
<reference evidence="1 2" key="1">
    <citation type="submission" date="2019-12" db="EMBL/GenBank/DDBJ databases">
        <authorList>
            <person name="Alioto T."/>
            <person name="Alioto T."/>
            <person name="Gomez Garrido J."/>
        </authorList>
    </citation>
    <scope>NUCLEOTIDE SEQUENCE [LARGE SCALE GENOMIC DNA]</scope>
</reference>
<keyword evidence="2" id="KW-1185">Reference proteome</keyword>
<dbReference type="Proteomes" id="UP000594638">
    <property type="component" value="Unassembled WGS sequence"/>
</dbReference>
<comment type="caution">
    <text evidence="1">The sequence shown here is derived from an EMBL/GenBank/DDBJ whole genome shotgun (WGS) entry which is preliminary data.</text>
</comment>
<evidence type="ECO:0000313" key="2">
    <source>
        <dbReference type="Proteomes" id="UP000594638"/>
    </source>
</evidence>